<dbReference type="PANTHER" id="PTHR44196">
    <property type="entry name" value="DEHYDROGENASE/REDUCTASE SDR FAMILY MEMBER 7B"/>
    <property type="match status" value="1"/>
</dbReference>
<dbReference type="InterPro" id="IPR036291">
    <property type="entry name" value="NAD(P)-bd_dom_sf"/>
</dbReference>
<dbReference type="GO" id="GO:0016020">
    <property type="term" value="C:membrane"/>
    <property type="evidence" value="ECO:0007669"/>
    <property type="project" value="TreeGrafter"/>
</dbReference>
<proteinExistence type="inferred from homology"/>
<evidence type="ECO:0000313" key="4">
    <source>
        <dbReference type="Proteomes" id="UP000297891"/>
    </source>
</evidence>
<reference evidence="3" key="1">
    <citation type="journal article" date="2019" name="PLoS Negl. Trop. Dis.">
        <title>Revisiting the worldwide diversity of Leptospira species in the environment.</title>
        <authorList>
            <person name="Vincent A.T."/>
            <person name="Schiettekatte O."/>
            <person name="Bourhy P."/>
            <person name="Veyrier F.J."/>
            <person name="Picardeau M."/>
        </authorList>
    </citation>
    <scope>NUCLEOTIDE SEQUENCE [LARGE SCALE GENOMIC DNA]</scope>
    <source>
        <strain evidence="3">201800277</strain>
    </source>
</reference>
<comment type="similarity">
    <text evidence="1">Belongs to the short-chain dehydrogenases/reductases (SDR) family.</text>
</comment>
<dbReference type="PANTHER" id="PTHR44196:SF1">
    <property type="entry name" value="DEHYDROGENASE_REDUCTASE SDR FAMILY MEMBER 7B"/>
    <property type="match status" value="1"/>
</dbReference>
<dbReference type="PROSITE" id="PS00061">
    <property type="entry name" value="ADH_SHORT"/>
    <property type="match status" value="1"/>
</dbReference>
<organism evidence="3 4">
    <name type="scientific">Leptospira brenneri</name>
    <dbReference type="NCBI Taxonomy" id="2023182"/>
    <lineage>
        <taxon>Bacteria</taxon>
        <taxon>Pseudomonadati</taxon>
        <taxon>Spirochaetota</taxon>
        <taxon>Spirochaetia</taxon>
        <taxon>Leptospirales</taxon>
        <taxon>Leptospiraceae</taxon>
        <taxon>Leptospira</taxon>
    </lineage>
</organism>
<name>A0A2M9Y641_9LEPT</name>
<protein>
    <submittedName>
        <fullName evidence="3">SDR family NAD(P)-dependent oxidoreductase</fullName>
    </submittedName>
</protein>
<dbReference type="EMBL" id="RQFP01000001">
    <property type="protein sequence ID" value="TGK96010.1"/>
    <property type="molecule type" value="Genomic_DNA"/>
</dbReference>
<dbReference type="AlphaFoldDB" id="A0A2M9Y641"/>
<dbReference type="Pfam" id="PF00106">
    <property type="entry name" value="adh_short"/>
    <property type="match status" value="1"/>
</dbReference>
<accession>A0A2M9Y641</accession>
<evidence type="ECO:0000256" key="1">
    <source>
        <dbReference type="ARBA" id="ARBA00006484"/>
    </source>
</evidence>
<dbReference type="InterPro" id="IPR020904">
    <property type="entry name" value="Sc_DH/Rdtase_CS"/>
</dbReference>
<dbReference type="OrthoDB" id="9810734at2"/>
<dbReference type="SUPFAM" id="SSF51735">
    <property type="entry name" value="NAD(P)-binding Rossmann-fold domains"/>
    <property type="match status" value="1"/>
</dbReference>
<comment type="caution">
    <text evidence="3">The sequence shown here is derived from an EMBL/GenBank/DDBJ whole genome shotgun (WGS) entry which is preliminary data.</text>
</comment>
<gene>
    <name evidence="3" type="ORF">EHQ30_05120</name>
</gene>
<evidence type="ECO:0000313" key="3">
    <source>
        <dbReference type="EMBL" id="TGK96010.1"/>
    </source>
</evidence>
<dbReference type="RefSeq" id="WP_100789034.1">
    <property type="nucleotide sequence ID" value="NZ_NPDQ01000001.1"/>
</dbReference>
<keyword evidence="4" id="KW-1185">Reference proteome</keyword>
<keyword evidence="2" id="KW-0560">Oxidoreductase</keyword>
<dbReference type="PRINTS" id="PR00081">
    <property type="entry name" value="GDHRDH"/>
</dbReference>
<dbReference type="Proteomes" id="UP000297891">
    <property type="component" value="Unassembled WGS sequence"/>
</dbReference>
<dbReference type="GO" id="GO:0016491">
    <property type="term" value="F:oxidoreductase activity"/>
    <property type="evidence" value="ECO:0007669"/>
    <property type="project" value="UniProtKB-KW"/>
</dbReference>
<dbReference type="InterPro" id="IPR002347">
    <property type="entry name" value="SDR_fam"/>
</dbReference>
<sequence>MLLNGNTILITGGTSGIGLALAKRFSDLGNQILICGTNAKKMEEIKKNYPHWGTYLSDISRPEERERLFRETTKDYPELNVLFNNAGMQRYPKLGEPEPWADLGKEIDLNFGAPIHLSMLFAKHLFAKKNAAILNTTSGLSHIPLAYAPVYSATKAALHSFTLTLRFQFRNQPIEVIEVSPPMVDTDLGIPNTHTAGLNLDEYADGVIEGLRKGDLEITTGFSTVSANASREQKDEIFLSMNTARSNGLN</sequence>
<dbReference type="Gene3D" id="3.40.50.720">
    <property type="entry name" value="NAD(P)-binding Rossmann-like Domain"/>
    <property type="match status" value="1"/>
</dbReference>
<evidence type="ECO:0000256" key="2">
    <source>
        <dbReference type="ARBA" id="ARBA00023002"/>
    </source>
</evidence>